<keyword evidence="4" id="KW-1185">Reference proteome</keyword>
<protein>
    <submittedName>
        <fullName evidence="3">Enoyl-CoA hydratase/carnithine racemase</fullName>
    </submittedName>
</protein>
<organism evidence="3 4">
    <name type="scientific">Quisquiliibacterium transsilvanicum</name>
    <dbReference type="NCBI Taxonomy" id="1549638"/>
    <lineage>
        <taxon>Bacteria</taxon>
        <taxon>Pseudomonadati</taxon>
        <taxon>Pseudomonadota</taxon>
        <taxon>Betaproteobacteria</taxon>
        <taxon>Burkholderiales</taxon>
        <taxon>Burkholderiaceae</taxon>
        <taxon>Quisquiliibacterium</taxon>
    </lineage>
</organism>
<dbReference type="Proteomes" id="UP000532440">
    <property type="component" value="Unassembled WGS sequence"/>
</dbReference>
<sequence length="279" mass="29639">MTQAPQEQSFADGRATLQRRADGIAVLRLSNPPQGFMDDASEAGIEAAMDAIDADERLRVVVITGAQPGVFVRHFDVGVLEQRARALAARGLRFDPARPVPEAPIHRITRRIEASGRIFVAAINGFAMGGGFELALACDLRIAEEGDYRIGLPETNIGLLPGGGGTQRLTRLVGPGRALEWILLGKTFAPREAAALGLVNACHAGPVLEQALEIAAALVRRHPLALTHVKRLVRGAAAAVGEAGLAEERTLFCDLFTTAQSIELMTEFNGSGRSIVEAP</sequence>
<evidence type="ECO:0000313" key="3">
    <source>
        <dbReference type="EMBL" id="MBB5271617.1"/>
    </source>
</evidence>
<evidence type="ECO:0000256" key="1">
    <source>
        <dbReference type="ARBA" id="ARBA00005254"/>
    </source>
</evidence>
<dbReference type="EMBL" id="JACHGB010000003">
    <property type="protein sequence ID" value="MBB5271617.1"/>
    <property type="molecule type" value="Genomic_DNA"/>
</dbReference>
<dbReference type="GO" id="GO:0006635">
    <property type="term" value="P:fatty acid beta-oxidation"/>
    <property type="evidence" value="ECO:0007669"/>
    <property type="project" value="TreeGrafter"/>
</dbReference>
<dbReference type="SUPFAM" id="SSF52096">
    <property type="entry name" value="ClpP/crotonase"/>
    <property type="match status" value="1"/>
</dbReference>
<dbReference type="InterPro" id="IPR029045">
    <property type="entry name" value="ClpP/crotonase-like_dom_sf"/>
</dbReference>
<dbReference type="CDD" id="cd06558">
    <property type="entry name" value="crotonase-like"/>
    <property type="match status" value="1"/>
</dbReference>
<dbReference type="Pfam" id="PF00378">
    <property type="entry name" value="ECH_1"/>
    <property type="match status" value="1"/>
</dbReference>
<gene>
    <name evidence="3" type="ORF">HNQ70_001627</name>
</gene>
<comment type="caution">
    <text evidence="3">The sequence shown here is derived from an EMBL/GenBank/DDBJ whole genome shotgun (WGS) entry which is preliminary data.</text>
</comment>
<evidence type="ECO:0000256" key="2">
    <source>
        <dbReference type="RuleBase" id="RU003707"/>
    </source>
</evidence>
<dbReference type="InterPro" id="IPR018376">
    <property type="entry name" value="Enoyl-CoA_hyd/isom_CS"/>
</dbReference>
<comment type="similarity">
    <text evidence="1 2">Belongs to the enoyl-CoA hydratase/isomerase family.</text>
</comment>
<evidence type="ECO:0000313" key="4">
    <source>
        <dbReference type="Proteomes" id="UP000532440"/>
    </source>
</evidence>
<reference evidence="3 4" key="1">
    <citation type="submission" date="2020-08" db="EMBL/GenBank/DDBJ databases">
        <title>Genomic Encyclopedia of Type Strains, Phase IV (KMG-IV): sequencing the most valuable type-strain genomes for metagenomic binning, comparative biology and taxonomic classification.</title>
        <authorList>
            <person name="Goeker M."/>
        </authorList>
    </citation>
    <scope>NUCLEOTIDE SEQUENCE [LARGE SCALE GENOMIC DNA]</scope>
    <source>
        <strain evidence="3 4">DSM 29781</strain>
    </source>
</reference>
<dbReference type="GO" id="GO:0003824">
    <property type="term" value="F:catalytic activity"/>
    <property type="evidence" value="ECO:0007669"/>
    <property type="project" value="InterPro"/>
</dbReference>
<dbReference type="RefSeq" id="WP_183966145.1">
    <property type="nucleotide sequence ID" value="NZ_BAABEW010000001.1"/>
</dbReference>
<dbReference type="PANTHER" id="PTHR11941">
    <property type="entry name" value="ENOYL-COA HYDRATASE-RELATED"/>
    <property type="match status" value="1"/>
</dbReference>
<accession>A0A7W8M8G3</accession>
<dbReference type="PANTHER" id="PTHR11941:SF54">
    <property type="entry name" value="ENOYL-COA HYDRATASE, MITOCHONDRIAL"/>
    <property type="match status" value="1"/>
</dbReference>
<proteinExistence type="inferred from homology"/>
<name>A0A7W8M8G3_9BURK</name>
<dbReference type="PROSITE" id="PS00166">
    <property type="entry name" value="ENOYL_COA_HYDRATASE"/>
    <property type="match status" value="1"/>
</dbReference>
<dbReference type="Gene3D" id="3.90.226.10">
    <property type="entry name" value="2-enoyl-CoA Hydratase, Chain A, domain 1"/>
    <property type="match status" value="1"/>
</dbReference>
<dbReference type="AlphaFoldDB" id="A0A7W8M8G3"/>
<dbReference type="InterPro" id="IPR001753">
    <property type="entry name" value="Enoyl-CoA_hydra/iso"/>
</dbReference>